<protein>
    <submittedName>
        <fullName evidence="2">Uncharacterized protein</fullName>
    </submittedName>
</protein>
<evidence type="ECO:0000256" key="1">
    <source>
        <dbReference type="SAM" id="Phobius"/>
    </source>
</evidence>
<reference evidence="2" key="1">
    <citation type="submission" date="2020-02" db="EMBL/GenBank/DDBJ databases">
        <authorList>
            <person name="Meier V. D."/>
        </authorList>
    </citation>
    <scope>NUCLEOTIDE SEQUENCE</scope>
    <source>
        <strain evidence="2">AVDCRST_MAG69</strain>
    </source>
</reference>
<accession>A0A6J4RUV2</accession>
<feature type="transmembrane region" description="Helical" evidence="1">
    <location>
        <begin position="41"/>
        <end position="67"/>
    </location>
</feature>
<organism evidence="2">
    <name type="scientific">uncultured Solirubrobacteraceae bacterium</name>
    <dbReference type="NCBI Taxonomy" id="1162706"/>
    <lineage>
        <taxon>Bacteria</taxon>
        <taxon>Bacillati</taxon>
        <taxon>Actinomycetota</taxon>
        <taxon>Thermoleophilia</taxon>
        <taxon>Solirubrobacterales</taxon>
        <taxon>Solirubrobacteraceae</taxon>
        <taxon>environmental samples</taxon>
    </lineage>
</organism>
<dbReference type="EMBL" id="CADCVP010000081">
    <property type="protein sequence ID" value="CAA9477852.1"/>
    <property type="molecule type" value="Genomic_DNA"/>
</dbReference>
<evidence type="ECO:0000313" key="2">
    <source>
        <dbReference type="EMBL" id="CAA9477852.1"/>
    </source>
</evidence>
<sequence length="192" mass="19909">MAWSRLRLVVLLCFGSMLVHELRYLAVYGDAADAALSEHGHGYLAVLMPLAGLLLAAVSGHLLWLVAGRRPGALCARRPVTAATLTLALLGIYTGQEWLEGMLAAGHPGGLEGVFGHGGWIAVPSCFLVGCGLSLLVRGARGVAGVLLGLGRSRPLVDLPALSVTAGFAREARTTAPLARQGAERAPPVFVS</sequence>
<keyword evidence="1" id="KW-0812">Transmembrane</keyword>
<proteinExistence type="predicted"/>
<keyword evidence="1" id="KW-0472">Membrane</keyword>
<dbReference type="AlphaFoldDB" id="A0A6J4RUV2"/>
<feature type="transmembrane region" description="Helical" evidence="1">
    <location>
        <begin position="79"/>
        <end position="99"/>
    </location>
</feature>
<gene>
    <name evidence="2" type="ORF">AVDCRST_MAG69-566</name>
</gene>
<name>A0A6J4RUV2_9ACTN</name>
<feature type="transmembrane region" description="Helical" evidence="1">
    <location>
        <begin position="119"/>
        <end position="137"/>
    </location>
</feature>
<keyword evidence="1" id="KW-1133">Transmembrane helix</keyword>